<keyword evidence="2" id="KW-0472">Membrane</keyword>
<comment type="caution">
    <text evidence="3">The sequence shown here is derived from an EMBL/GenBank/DDBJ whole genome shotgun (WGS) entry which is preliminary data.</text>
</comment>
<feature type="region of interest" description="Disordered" evidence="1">
    <location>
        <begin position="235"/>
        <end position="301"/>
    </location>
</feature>
<dbReference type="RefSeq" id="WP_380648701.1">
    <property type="nucleotide sequence ID" value="NZ_JBHSJB010000043.1"/>
</dbReference>
<protein>
    <submittedName>
        <fullName evidence="3">TIGR04222 domain-containing membrane protein</fullName>
    </submittedName>
</protein>
<reference evidence="4" key="1">
    <citation type="journal article" date="2019" name="Int. J. Syst. Evol. Microbiol.">
        <title>The Global Catalogue of Microorganisms (GCM) 10K type strain sequencing project: providing services to taxonomists for standard genome sequencing and annotation.</title>
        <authorList>
            <consortium name="The Broad Institute Genomics Platform"/>
            <consortium name="The Broad Institute Genome Sequencing Center for Infectious Disease"/>
            <person name="Wu L."/>
            <person name="Ma J."/>
        </authorList>
    </citation>
    <scope>NUCLEOTIDE SEQUENCE [LARGE SCALE GENOMIC DNA]</scope>
    <source>
        <strain evidence="4">KCTC 12848</strain>
    </source>
</reference>
<dbReference type="EMBL" id="JBHSJB010000043">
    <property type="protein sequence ID" value="MFC5059688.1"/>
    <property type="molecule type" value="Genomic_DNA"/>
</dbReference>
<accession>A0ABV9YDH3</accession>
<organism evidence="3 4">
    <name type="scientific">Saccharothrix xinjiangensis</name>
    <dbReference type="NCBI Taxonomy" id="204798"/>
    <lineage>
        <taxon>Bacteria</taxon>
        <taxon>Bacillati</taxon>
        <taxon>Actinomycetota</taxon>
        <taxon>Actinomycetes</taxon>
        <taxon>Pseudonocardiales</taxon>
        <taxon>Pseudonocardiaceae</taxon>
        <taxon>Saccharothrix</taxon>
    </lineage>
</organism>
<dbReference type="NCBIfam" id="TIGR04222">
    <property type="entry name" value="near_uncomplex"/>
    <property type="match status" value="1"/>
</dbReference>
<gene>
    <name evidence="3" type="ORF">ACFPFM_38735</name>
</gene>
<evidence type="ECO:0000256" key="2">
    <source>
        <dbReference type="SAM" id="Phobius"/>
    </source>
</evidence>
<name>A0ABV9YDH3_9PSEU</name>
<evidence type="ECO:0000313" key="4">
    <source>
        <dbReference type="Proteomes" id="UP001595833"/>
    </source>
</evidence>
<keyword evidence="2" id="KW-0812">Transmembrane</keyword>
<keyword evidence="2" id="KW-1133">Transmembrane helix</keyword>
<evidence type="ECO:0000256" key="1">
    <source>
        <dbReference type="SAM" id="MobiDB-lite"/>
    </source>
</evidence>
<feature type="region of interest" description="Disordered" evidence="1">
    <location>
        <begin position="335"/>
        <end position="354"/>
    </location>
</feature>
<dbReference type="Proteomes" id="UP001595833">
    <property type="component" value="Unassembled WGS sequence"/>
</dbReference>
<sequence>MRRWRQQLRRRWGRLRRRWRLLSRWVAVVGFPWWYGAALVVAVVVGLRLKRVTGAAPGRVLGFEEVGYLGGGPVRAVEVAVAGLVADNRARVSGSTVTAVPPADPGEGRPATALRAAVLTRLPQDLDDLVVEVATSAPARRIGARLVAEGLLVAPRHRLARAALAALPLALLAVAAVLAGPGGWATGAASAVTGALAVLLLLGPPPVLTRHGARAFARATEGLAPVDPAEVTARYGLPRTTSPPAPHEGSARTGRFGSAPDEGFDTVFNGRHAEPITHPAASDAPRPRRSRARAASAEPRRWSRRNGWLVAGGWFAGGWLAGEYLTGDGWEGDDGGGFVDPGSGGFDGGGGFGA</sequence>
<keyword evidence="4" id="KW-1185">Reference proteome</keyword>
<dbReference type="InterPro" id="IPR026467">
    <property type="entry name" value="Ser/Gly_Cys_C_dom"/>
</dbReference>
<proteinExistence type="predicted"/>
<evidence type="ECO:0000313" key="3">
    <source>
        <dbReference type="EMBL" id="MFC5059688.1"/>
    </source>
</evidence>
<feature type="transmembrane region" description="Helical" evidence="2">
    <location>
        <begin position="21"/>
        <end position="46"/>
    </location>
</feature>